<sequence length="289" mass="33907">MDRIFRLRQKELDFIDTAFFTAGPDRQLPTPTQVRALSKDVDTRPQPTPVKYEELGLIVKFGPYVTTVEALNLWMIKKVFGDDIPVSEVFGWRVDSHGYTFIYMELIRESTLEEFWDSLGIIEKRAIGDQLSQITGKLRRLEQDPSERFIGSINHEHLPDYVFVYQPKTGPFSSVKDFNDWFAALHQLRLGVKYDDPNRPFLPDTGEINLTHGDLHRRNIIVPSTSPARVVIVDWQQSGWYPDYWEYCKALYTCWYEDEWRKDYIDRFLQPQTDVFLIFSEYTIAMGAV</sequence>
<dbReference type="InterPro" id="IPR011009">
    <property type="entry name" value="Kinase-like_dom_sf"/>
</dbReference>
<dbReference type="PANTHER" id="PTHR21310:SF54">
    <property type="entry name" value="AMINOGLYCOSIDE PHOSPHOTRANSFERASE DOMAIN-CONTAINING PROTEIN"/>
    <property type="match status" value="1"/>
</dbReference>
<dbReference type="InterPro" id="IPR051678">
    <property type="entry name" value="AGP_Transferase"/>
</dbReference>
<dbReference type="EMBL" id="KV878215">
    <property type="protein sequence ID" value="OJJ32513.1"/>
    <property type="molecule type" value="Genomic_DNA"/>
</dbReference>
<reference evidence="3" key="1">
    <citation type="journal article" date="2017" name="Genome Biol.">
        <title>Comparative genomics reveals high biological diversity and specific adaptations in the industrially and medically important fungal genus Aspergillus.</title>
        <authorList>
            <person name="de Vries R.P."/>
            <person name="Riley R."/>
            <person name="Wiebenga A."/>
            <person name="Aguilar-Osorio G."/>
            <person name="Amillis S."/>
            <person name="Uchima C.A."/>
            <person name="Anderluh G."/>
            <person name="Asadollahi M."/>
            <person name="Askin M."/>
            <person name="Barry K."/>
            <person name="Battaglia E."/>
            <person name="Bayram O."/>
            <person name="Benocci T."/>
            <person name="Braus-Stromeyer S.A."/>
            <person name="Caldana C."/>
            <person name="Canovas D."/>
            <person name="Cerqueira G.C."/>
            <person name="Chen F."/>
            <person name="Chen W."/>
            <person name="Choi C."/>
            <person name="Clum A."/>
            <person name="Dos Santos R.A."/>
            <person name="Damasio A.R."/>
            <person name="Diallinas G."/>
            <person name="Emri T."/>
            <person name="Fekete E."/>
            <person name="Flipphi M."/>
            <person name="Freyberg S."/>
            <person name="Gallo A."/>
            <person name="Gournas C."/>
            <person name="Habgood R."/>
            <person name="Hainaut M."/>
            <person name="Harispe M.L."/>
            <person name="Henrissat B."/>
            <person name="Hilden K.S."/>
            <person name="Hope R."/>
            <person name="Hossain A."/>
            <person name="Karabika E."/>
            <person name="Karaffa L."/>
            <person name="Karanyi Z."/>
            <person name="Krasevec N."/>
            <person name="Kuo A."/>
            <person name="Kusch H."/>
            <person name="LaButti K."/>
            <person name="Lagendijk E.L."/>
            <person name="Lapidus A."/>
            <person name="Levasseur A."/>
            <person name="Lindquist E."/>
            <person name="Lipzen A."/>
            <person name="Logrieco A.F."/>
            <person name="MacCabe A."/>
            <person name="Maekelae M.R."/>
            <person name="Malavazi I."/>
            <person name="Melin P."/>
            <person name="Meyer V."/>
            <person name="Mielnichuk N."/>
            <person name="Miskei M."/>
            <person name="Molnar A.P."/>
            <person name="Mule G."/>
            <person name="Ngan C.Y."/>
            <person name="Orejas M."/>
            <person name="Orosz E."/>
            <person name="Ouedraogo J.P."/>
            <person name="Overkamp K.M."/>
            <person name="Park H.-S."/>
            <person name="Perrone G."/>
            <person name="Piumi F."/>
            <person name="Punt P.J."/>
            <person name="Ram A.F."/>
            <person name="Ramon A."/>
            <person name="Rauscher S."/>
            <person name="Record E."/>
            <person name="Riano-Pachon D.M."/>
            <person name="Robert V."/>
            <person name="Roehrig J."/>
            <person name="Ruller R."/>
            <person name="Salamov A."/>
            <person name="Salih N.S."/>
            <person name="Samson R.A."/>
            <person name="Sandor E."/>
            <person name="Sanguinetti M."/>
            <person name="Schuetze T."/>
            <person name="Sepcic K."/>
            <person name="Shelest E."/>
            <person name="Sherlock G."/>
            <person name="Sophianopoulou V."/>
            <person name="Squina F.M."/>
            <person name="Sun H."/>
            <person name="Susca A."/>
            <person name="Todd R.B."/>
            <person name="Tsang A."/>
            <person name="Unkles S.E."/>
            <person name="van de Wiele N."/>
            <person name="van Rossen-Uffink D."/>
            <person name="Oliveira J.V."/>
            <person name="Vesth T.C."/>
            <person name="Visser J."/>
            <person name="Yu J.-H."/>
            <person name="Zhou M."/>
            <person name="Andersen M.R."/>
            <person name="Archer D.B."/>
            <person name="Baker S.E."/>
            <person name="Benoit I."/>
            <person name="Brakhage A.A."/>
            <person name="Braus G.H."/>
            <person name="Fischer R."/>
            <person name="Frisvad J.C."/>
            <person name="Goldman G.H."/>
            <person name="Houbraken J."/>
            <person name="Oakley B."/>
            <person name="Pocsi I."/>
            <person name="Scazzocchio C."/>
            <person name="Seiboth B."/>
            <person name="vanKuyk P.A."/>
            <person name="Wortman J."/>
            <person name="Dyer P.S."/>
            <person name="Grigoriev I.V."/>
        </authorList>
    </citation>
    <scope>NUCLEOTIDE SEQUENCE [LARGE SCALE GENOMIC DNA]</scope>
    <source>
        <strain evidence="3">DTO 134E9</strain>
    </source>
</reference>
<evidence type="ECO:0000259" key="1">
    <source>
        <dbReference type="Pfam" id="PF01636"/>
    </source>
</evidence>
<dbReference type="AlphaFoldDB" id="A0A1L9RCC1"/>
<dbReference type="Pfam" id="PF01636">
    <property type="entry name" value="APH"/>
    <property type="match status" value="1"/>
</dbReference>
<dbReference type="GeneID" id="63749390"/>
<dbReference type="OrthoDB" id="2906425at2759"/>
<dbReference type="RefSeq" id="XP_040686190.1">
    <property type="nucleotide sequence ID" value="XM_040833542.1"/>
</dbReference>
<dbReference type="Proteomes" id="UP000184383">
    <property type="component" value="Unassembled WGS sequence"/>
</dbReference>
<keyword evidence="3" id="KW-1185">Reference proteome</keyword>
<dbReference type="InterPro" id="IPR002575">
    <property type="entry name" value="Aminoglycoside_PTrfase"/>
</dbReference>
<dbReference type="Gene3D" id="3.90.1200.10">
    <property type="match status" value="1"/>
</dbReference>
<protein>
    <recommendedName>
        <fullName evidence="1">Aminoglycoside phosphotransferase domain-containing protein</fullName>
    </recommendedName>
</protein>
<dbReference type="SUPFAM" id="SSF56112">
    <property type="entry name" value="Protein kinase-like (PK-like)"/>
    <property type="match status" value="1"/>
</dbReference>
<feature type="domain" description="Aminoglycoside phosphotransferase" evidence="1">
    <location>
        <begin position="84"/>
        <end position="269"/>
    </location>
</feature>
<evidence type="ECO:0000313" key="2">
    <source>
        <dbReference type="EMBL" id="OJJ32513.1"/>
    </source>
</evidence>
<gene>
    <name evidence="2" type="ORF">ASPWEDRAFT_31406</name>
</gene>
<dbReference type="VEuPathDB" id="FungiDB:ASPWEDRAFT_31406"/>
<evidence type="ECO:0000313" key="3">
    <source>
        <dbReference type="Proteomes" id="UP000184383"/>
    </source>
</evidence>
<name>A0A1L9RCC1_ASPWE</name>
<dbReference type="PANTHER" id="PTHR21310">
    <property type="entry name" value="AMINOGLYCOSIDE PHOSPHOTRANSFERASE-RELATED-RELATED"/>
    <property type="match status" value="1"/>
</dbReference>
<accession>A0A1L9RCC1</accession>
<organism evidence="2 3">
    <name type="scientific">Aspergillus wentii DTO 134E9</name>
    <dbReference type="NCBI Taxonomy" id="1073089"/>
    <lineage>
        <taxon>Eukaryota</taxon>
        <taxon>Fungi</taxon>
        <taxon>Dikarya</taxon>
        <taxon>Ascomycota</taxon>
        <taxon>Pezizomycotina</taxon>
        <taxon>Eurotiomycetes</taxon>
        <taxon>Eurotiomycetidae</taxon>
        <taxon>Eurotiales</taxon>
        <taxon>Aspergillaceae</taxon>
        <taxon>Aspergillus</taxon>
        <taxon>Aspergillus subgen. Cremei</taxon>
    </lineage>
</organism>
<proteinExistence type="predicted"/>
<dbReference type="STRING" id="1073089.A0A1L9RCC1"/>